<dbReference type="GO" id="GO:0004656">
    <property type="term" value="F:procollagen-proline 4-dioxygenase activity"/>
    <property type="evidence" value="ECO:0007669"/>
    <property type="project" value="UniProtKB-EC"/>
</dbReference>
<evidence type="ECO:0000256" key="2">
    <source>
        <dbReference type="ARBA" id="ARBA00004648"/>
    </source>
</evidence>
<evidence type="ECO:0000313" key="10">
    <source>
        <dbReference type="Proteomes" id="UP001489004"/>
    </source>
</evidence>
<dbReference type="Proteomes" id="UP001489004">
    <property type="component" value="Unassembled WGS sequence"/>
</dbReference>
<evidence type="ECO:0000256" key="5">
    <source>
        <dbReference type="ARBA" id="ARBA00023002"/>
    </source>
</evidence>
<dbReference type="EMBL" id="JALJOR010000004">
    <property type="protein sequence ID" value="KAK9817816.1"/>
    <property type="molecule type" value="Genomic_DNA"/>
</dbReference>
<dbReference type="AlphaFoldDB" id="A0AAW1Q9W3"/>
<dbReference type="GO" id="GO:0005789">
    <property type="term" value="C:endoplasmic reticulum membrane"/>
    <property type="evidence" value="ECO:0007669"/>
    <property type="project" value="UniProtKB-SubCell"/>
</dbReference>
<gene>
    <name evidence="9" type="ORF">WJX72_002663</name>
</gene>
<keyword evidence="10" id="KW-1185">Reference proteome</keyword>
<comment type="subcellular location">
    <subcellularLocation>
        <location evidence="2">Endoplasmic reticulum membrane</location>
        <topology evidence="2">Single-pass type II membrane protein</topology>
    </subcellularLocation>
</comment>
<evidence type="ECO:0000259" key="8">
    <source>
        <dbReference type="PROSITE" id="PS51471"/>
    </source>
</evidence>
<evidence type="ECO:0000256" key="1">
    <source>
        <dbReference type="ARBA" id="ARBA00001961"/>
    </source>
</evidence>
<keyword evidence="3" id="KW-0479">Metal-binding</keyword>
<protein>
    <recommendedName>
        <fullName evidence="8">Fe2OG dioxygenase domain-containing protein</fullName>
    </recommendedName>
</protein>
<dbReference type="InterPro" id="IPR005123">
    <property type="entry name" value="Oxoglu/Fe-dep_dioxygenase_dom"/>
</dbReference>
<evidence type="ECO:0000256" key="6">
    <source>
        <dbReference type="ARBA" id="ARBA00023004"/>
    </source>
</evidence>
<evidence type="ECO:0000313" key="9">
    <source>
        <dbReference type="EMBL" id="KAK9817816.1"/>
    </source>
</evidence>
<proteinExistence type="predicted"/>
<sequence>MLFLAVQSESRWGGRGGGPDGTLPWIEQLSWSPRAYVYHNFLSPEECDHIIAKARPQMRKSTVQGDAGKAVVHDIRTSYGTFLRRKATPVLERIERRIAKWTQLDLAYQEDMQILRYGIGQKYGAHYDSLLDGSPRVATVLLYLSNHTLEGGETAFPKSNKWVDPALAESYAPFSKCAQGSVAFKPKQGAALLFYSLTPALETDDAAMHTGCPVLSGIKWTATKWIHTQPFHREWLDLPPETASDPSECRDENEACAGWAKDGECTKNANFMTGDGGLAEAELDAGSQPGLEGAQSKVYEVTLRKPLGMVLAEDRVGGATIVEELVPGGNADKSGVVAAGDVVKRCSAYVLKAGKESEFQSKGHGARPYDNWERIMFDCTGQDFKTVMSAISSNNERWGIFNVTLELLRP</sequence>
<dbReference type="PANTHER" id="PTHR10869:SF238">
    <property type="entry name" value="PROLYL 4-HYDROXYLASE 6-RELATED"/>
    <property type="match status" value="1"/>
</dbReference>
<dbReference type="PANTHER" id="PTHR10869">
    <property type="entry name" value="PROLYL 4-HYDROXYLASE ALPHA SUBUNIT"/>
    <property type="match status" value="1"/>
</dbReference>
<feature type="domain" description="Fe2OG dioxygenase" evidence="8">
    <location>
        <begin position="108"/>
        <end position="228"/>
    </location>
</feature>
<dbReference type="GO" id="GO:0005506">
    <property type="term" value="F:iron ion binding"/>
    <property type="evidence" value="ECO:0007669"/>
    <property type="project" value="InterPro"/>
</dbReference>
<dbReference type="PROSITE" id="PS51471">
    <property type="entry name" value="FE2OG_OXY"/>
    <property type="match status" value="1"/>
</dbReference>
<name>A0AAW1Q9W3_9CHLO</name>
<dbReference type="Pfam" id="PF13640">
    <property type="entry name" value="2OG-FeII_Oxy_3"/>
    <property type="match status" value="1"/>
</dbReference>
<evidence type="ECO:0000256" key="3">
    <source>
        <dbReference type="ARBA" id="ARBA00022723"/>
    </source>
</evidence>
<dbReference type="GO" id="GO:0031418">
    <property type="term" value="F:L-ascorbic acid binding"/>
    <property type="evidence" value="ECO:0007669"/>
    <property type="project" value="InterPro"/>
</dbReference>
<keyword evidence="4" id="KW-0223">Dioxygenase</keyword>
<keyword evidence="6" id="KW-0408">Iron</keyword>
<comment type="catalytic activity">
    <reaction evidence="7">
        <text>L-prolyl-[collagen] + 2-oxoglutarate + O2 = trans-4-hydroxy-L-prolyl-[collagen] + succinate + CO2</text>
        <dbReference type="Rhea" id="RHEA:18945"/>
        <dbReference type="Rhea" id="RHEA-COMP:11676"/>
        <dbReference type="Rhea" id="RHEA-COMP:11680"/>
        <dbReference type="ChEBI" id="CHEBI:15379"/>
        <dbReference type="ChEBI" id="CHEBI:16526"/>
        <dbReference type="ChEBI" id="CHEBI:16810"/>
        <dbReference type="ChEBI" id="CHEBI:30031"/>
        <dbReference type="ChEBI" id="CHEBI:50342"/>
        <dbReference type="ChEBI" id="CHEBI:61965"/>
        <dbReference type="EC" id="1.14.11.2"/>
    </reaction>
</comment>
<dbReference type="SMART" id="SM00702">
    <property type="entry name" value="P4Hc"/>
    <property type="match status" value="1"/>
</dbReference>
<dbReference type="SUPFAM" id="SSF51197">
    <property type="entry name" value="Clavaminate synthase-like"/>
    <property type="match status" value="1"/>
</dbReference>
<dbReference type="InterPro" id="IPR045054">
    <property type="entry name" value="P4HA-like"/>
</dbReference>
<comment type="cofactor">
    <cofactor evidence="1">
        <name>L-ascorbate</name>
        <dbReference type="ChEBI" id="CHEBI:38290"/>
    </cofactor>
</comment>
<organism evidence="9 10">
    <name type="scientific">[Myrmecia] bisecta</name>
    <dbReference type="NCBI Taxonomy" id="41462"/>
    <lineage>
        <taxon>Eukaryota</taxon>
        <taxon>Viridiplantae</taxon>
        <taxon>Chlorophyta</taxon>
        <taxon>core chlorophytes</taxon>
        <taxon>Trebouxiophyceae</taxon>
        <taxon>Trebouxiales</taxon>
        <taxon>Trebouxiaceae</taxon>
        <taxon>Myrmecia</taxon>
    </lineage>
</organism>
<dbReference type="Gene3D" id="2.60.120.620">
    <property type="entry name" value="q2cbj1_9rhob like domain"/>
    <property type="match status" value="1"/>
</dbReference>
<dbReference type="InterPro" id="IPR044862">
    <property type="entry name" value="Pro_4_hyd_alph_FE2OG_OXY"/>
</dbReference>
<comment type="caution">
    <text evidence="9">The sequence shown here is derived from an EMBL/GenBank/DDBJ whole genome shotgun (WGS) entry which is preliminary data.</text>
</comment>
<evidence type="ECO:0000256" key="7">
    <source>
        <dbReference type="ARBA" id="ARBA00049169"/>
    </source>
</evidence>
<keyword evidence="5" id="KW-0560">Oxidoreductase</keyword>
<dbReference type="InterPro" id="IPR006620">
    <property type="entry name" value="Pro_4_hyd_alph"/>
</dbReference>
<accession>A0AAW1Q9W3</accession>
<evidence type="ECO:0000256" key="4">
    <source>
        <dbReference type="ARBA" id="ARBA00022964"/>
    </source>
</evidence>
<reference evidence="9 10" key="1">
    <citation type="journal article" date="2024" name="Nat. Commun.">
        <title>Phylogenomics reveals the evolutionary origins of lichenization in chlorophyte algae.</title>
        <authorList>
            <person name="Puginier C."/>
            <person name="Libourel C."/>
            <person name="Otte J."/>
            <person name="Skaloud P."/>
            <person name="Haon M."/>
            <person name="Grisel S."/>
            <person name="Petersen M."/>
            <person name="Berrin J.G."/>
            <person name="Delaux P.M."/>
            <person name="Dal Grande F."/>
            <person name="Keller J."/>
        </authorList>
    </citation>
    <scope>NUCLEOTIDE SEQUENCE [LARGE SCALE GENOMIC DNA]</scope>
    <source>
        <strain evidence="9 10">SAG 2043</strain>
    </source>
</reference>